<dbReference type="Gene3D" id="2.60.40.1930">
    <property type="match status" value="1"/>
</dbReference>
<evidence type="ECO:0008006" key="6">
    <source>
        <dbReference type="Google" id="ProtNLM"/>
    </source>
</evidence>
<dbReference type="RefSeq" id="WP_109236402.1">
    <property type="nucleotide sequence ID" value="NZ_BMXZ01000002.1"/>
</dbReference>
<dbReference type="SMART" id="SM01359">
    <property type="entry name" value="A2M_N_2"/>
    <property type="match status" value="1"/>
</dbReference>
<comment type="caution">
    <text evidence="4">The sequence shown here is derived from an EMBL/GenBank/DDBJ whole genome shotgun (WGS) entry which is preliminary data.</text>
</comment>
<dbReference type="InterPro" id="IPR002890">
    <property type="entry name" value="MG2"/>
</dbReference>
<evidence type="ECO:0000259" key="2">
    <source>
        <dbReference type="SMART" id="SM01359"/>
    </source>
</evidence>
<protein>
    <recommendedName>
        <fullName evidence="6">Alpha-2-macroglobulin domain-containing protein</fullName>
    </recommendedName>
</protein>
<dbReference type="Pfam" id="PF17973">
    <property type="entry name" value="bMG10"/>
    <property type="match status" value="1"/>
</dbReference>
<dbReference type="Gene3D" id="1.50.10.20">
    <property type="match status" value="1"/>
</dbReference>
<dbReference type="InterPro" id="IPR011625">
    <property type="entry name" value="A2M_N_BRD"/>
</dbReference>
<keyword evidence="5" id="KW-1185">Reference proteome</keyword>
<dbReference type="Proteomes" id="UP000244948">
    <property type="component" value="Unassembled WGS sequence"/>
</dbReference>
<dbReference type="GO" id="GO:0004866">
    <property type="term" value="F:endopeptidase inhibitor activity"/>
    <property type="evidence" value="ECO:0007669"/>
    <property type="project" value="InterPro"/>
</dbReference>
<dbReference type="SMART" id="SM01360">
    <property type="entry name" value="A2M"/>
    <property type="match status" value="1"/>
</dbReference>
<dbReference type="InterPro" id="IPR001599">
    <property type="entry name" value="Macroglobln_a2"/>
</dbReference>
<dbReference type="Pfam" id="PF01835">
    <property type="entry name" value="MG2"/>
    <property type="match status" value="1"/>
</dbReference>
<dbReference type="Pfam" id="PF07703">
    <property type="entry name" value="A2M_BRD"/>
    <property type="match status" value="1"/>
</dbReference>
<dbReference type="EMBL" id="QEWR01000003">
    <property type="protein sequence ID" value="PWD83203.1"/>
    <property type="molecule type" value="Genomic_DNA"/>
</dbReference>
<accession>A0A2U2AK54</accession>
<gene>
    <name evidence="4" type="ORF">DC082_07270</name>
</gene>
<sequence>MMRRYQKRGPIMDSNDSLRRSRTRLLPPLLLLFSLLFSLLLSTMPASAQVESINAAKIDGKETLSIFFETPQTFSPELLQKQFTVKRFNNEEERYVIDHEGQWQLSKDGYRLSYFPINSGSYEVSTQLFHHEAEKSQRTAEIYIGQPSQQVKIIGRGPVLPLENGVLPIEMIGTDQVDLEFYKIDNLPSLLEEYYIGNDISSWSFSQLSREITPEAIFRYRAPQGAQTERYHRIPLPEEITSGAYLITVNPAGEIYKTIDARIIFLTDIGLQARLYPEKSLIIANQFSNGAPIQEGALEVWRNQKGKLIKKRHLCQFEAGLCEISERLKSQDVVVVRSGKDLSLLPLKEIALDLNEYAITGEPSRNEIAYLYSNRTLYRPGESATINLLMRNYDGRPLPEQPITLSLIAPDGKKYRDFHLDKGIEGFYQEEIKLPASGKLGLWQLEARTDLASEQPLGTLKLYMEEFLPERMALTLLSTQKPYQYQESATVKIDSHYLFGAPAAGNRFHLENQLSIARTPFIDKPDWYVGLIDFPYDRFPSDYAIEGVLDENGRSIVELQLPNHEEHNGENNGEDKIQAPFSGILNITSHVSILDGSLLGITREIEHQFWPDQEIPIIRPLFREKDLGYGDTAQFELFSADSKGEIVPSQLLLTLKYQDPSCIWIYSTARGWDCQYSSRYQIVEQKMIDADSIADYEVTPNSWGEYLLEVKDPQSGLISQYHFSGRWEESNSGQLPAIKPQHLNITTSAPFLSPNQEVEVTIDAPLAGHLTLLIEGDSPLYHENLEVNAGRTSFTLPADLPWDRHNLYLSALLLSRNSEGEFVRSFGVIPLKVNQSQREVRPLLELPAITQPNQPLTITVMLPDNLSQTEQESPFYATISITDSGILNIMPQKPLSLFDAFFGQRRYSATIIDYYSRLFKRGEGSLLNPQFGGDGLVVEEENTLALNLTEMPTVSLSSPLLSFKEGRASWQVELPDFNGEAIVAVKLFNDAQVGEAEKDLIIRAPIIAELLPPPFIRVGDKSALALTLVNMAEENDFSVEAQQSLDQQSQALSEKISERDIPVTITLKSDQLQTRYADANAKEDEFIDEFIIWQKEIQLPYQEKQFELIPIMLPQQPEAGMPATLTLTLDSPIYQATRYYTIGTLPKTVETTQYLRQYLAKGESLDLEHWRKQYEPGDKSHLSISKNPTIDPSLYALDLFNYPYACSEQLTSKTFPWLFQSPALNRVKRVFYNEDLMMVHIEDGDEDRDGDESISDKSAREKIRSLSIDHFSTWERSFIEDHLAQLLARQQIDGGFPLWNSGPSFLPATAYVTDLLATAKREHYTIVTQEALDAAYRYLQKGLNQTQAEFNLYGLEISDYAEWLTRESLASISYASWLLADGGKIYLADLLFLPQLESRLTPLATSYLGAALMVLGDTKGGLSLFATLPGKIEQNAQYYGYYQSSISELALMIDLLNRLTDRGYPIAVELKNELFVKLNQRLAEQKYFSTQDRYALIRLGSDAHRESESLPLIIDGQRAILTSDQPLIADEIESIEATEPLFIQYVIKGQPKEQFTVTQFKMQYHNSLTAQREEIFQVGQQIEVTIEITPEVDLPNALLTAYIPGGFKLVNPQFMTKNSAEIDLMASENISWDHQSLLHEEYRLDRYIASLAINTGEKVIFRYLLEAAVPGEYQMPITIIEDMYLPERRNVMGAEGKIIIK</sequence>
<dbReference type="InterPro" id="IPR041246">
    <property type="entry name" value="Bact_MG10"/>
</dbReference>
<feature type="domain" description="Alpha-2-macroglobulin" evidence="3">
    <location>
        <begin position="955"/>
        <end position="1043"/>
    </location>
</feature>
<reference evidence="4 5" key="1">
    <citation type="journal article" date="2018" name="Genome Announc.">
        <title>Ignatzschineria cameli sp. nov., isolated from necrotic foot tissue of dromedaries (Camelus dromedarius) and associated maggots (Wohlfahrtia species) in Dubai.</title>
        <authorList>
            <person name="Tsang C.C."/>
            <person name="Tang J.Y."/>
            <person name="Fong J.Y."/>
            <person name="Kinne J."/>
            <person name="Lee H.H."/>
            <person name="Joseph M."/>
            <person name="Jose S."/>
            <person name="Schuster R.K."/>
            <person name="Tang Y."/>
            <person name="Sivakumar S."/>
            <person name="Chen J.H."/>
            <person name="Teng J.L."/>
            <person name="Lau S.K."/>
            <person name="Wernery U."/>
            <person name="Woo P.C."/>
        </authorList>
    </citation>
    <scope>NUCLEOTIDE SEQUENCE [LARGE SCALE GENOMIC DNA]</scope>
    <source>
        <strain evidence="4 5">KCTC 22643</strain>
    </source>
</reference>
<dbReference type="InterPro" id="IPR041462">
    <property type="entry name" value="Bact_A2M_MG6"/>
</dbReference>
<evidence type="ECO:0000256" key="1">
    <source>
        <dbReference type="ARBA" id="ARBA00010556"/>
    </source>
</evidence>
<feature type="domain" description="Alpha-2-macroglobulin bait region" evidence="2">
    <location>
        <begin position="743"/>
        <end position="889"/>
    </location>
</feature>
<dbReference type="Pfam" id="PF17972">
    <property type="entry name" value="bMG5"/>
    <property type="match status" value="1"/>
</dbReference>
<comment type="similarity">
    <text evidence="1">Belongs to the protease inhibitor I39 (alpha-2-macroglobulin) family. Bacterial alpha-2-macroglobulin subfamily.</text>
</comment>
<dbReference type="PANTHER" id="PTHR40094:SF1">
    <property type="entry name" value="UBIQUITIN DOMAIN-CONTAINING PROTEIN"/>
    <property type="match status" value="1"/>
</dbReference>
<evidence type="ECO:0000313" key="4">
    <source>
        <dbReference type="EMBL" id="PWD83203.1"/>
    </source>
</evidence>
<dbReference type="InterPro" id="IPR041203">
    <property type="entry name" value="Bact_A2M_MG5"/>
</dbReference>
<proteinExistence type="inferred from homology"/>
<evidence type="ECO:0000259" key="3">
    <source>
        <dbReference type="SMART" id="SM01360"/>
    </source>
</evidence>
<organism evidence="4 5">
    <name type="scientific">Ignatzschineria indica</name>
    <dbReference type="NCBI Taxonomy" id="472583"/>
    <lineage>
        <taxon>Bacteria</taxon>
        <taxon>Pseudomonadati</taxon>
        <taxon>Pseudomonadota</taxon>
        <taxon>Gammaproteobacteria</taxon>
        <taxon>Cardiobacteriales</taxon>
        <taxon>Ignatzschineriaceae</taxon>
        <taxon>Ignatzschineria</taxon>
    </lineage>
</organism>
<dbReference type="SUPFAM" id="SSF48239">
    <property type="entry name" value="Terpenoid cyclases/Protein prenyltransferases"/>
    <property type="match status" value="1"/>
</dbReference>
<evidence type="ECO:0000313" key="5">
    <source>
        <dbReference type="Proteomes" id="UP000244948"/>
    </source>
</evidence>
<dbReference type="InterPro" id="IPR051802">
    <property type="entry name" value="YfhM-like"/>
</dbReference>
<dbReference type="Pfam" id="PF17962">
    <property type="entry name" value="bMG6"/>
    <property type="match status" value="1"/>
</dbReference>
<dbReference type="PANTHER" id="PTHR40094">
    <property type="entry name" value="ALPHA-2-MACROGLOBULIN HOMOLOG"/>
    <property type="match status" value="1"/>
</dbReference>
<dbReference type="InterPro" id="IPR008930">
    <property type="entry name" value="Terpenoid_cyclase/PrenylTrfase"/>
</dbReference>
<name>A0A2U2AK54_9GAMM</name>